<accession>A0A9E7IWM8</accession>
<keyword evidence="3" id="KW-1185">Reference proteome</keyword>
<dbReference type="PANTHER" id="PTHR43415:SF3">
    <property type="entry name" value="GNAT-FAMILY ACETYLTRANSFERASE"/>
    <property type="match status" value="1"/>
</dbReference>
<feature type="domain" description="N-acetyltransferase" evidence="1">
    <location>
        <begin position="8"/>
        <end position="167"/>
    </location>
</feature>
<proteinExistence type="predicted"/>
<evidence type="ECO:0000313" key="3">
    <source>
        <dbReference type="Proteomes" id="UP000831151"/>
    </source>
</evidence>
<dbReference type="PROSITE" id="PS51186">
    <property type="entry name" value="GNAT"/>
    <property type="match status" value="1"/>
</dbReference>
<evidence type="ECO:0000313" key="2">
    <source>
        <dbReference type="EMBL" id="UQK58975.1"/>
    </source>
</evidence>
<sequence>MNIIYKDILIRNAEESDAAQLASWWNDGSVMAHAGFPNGVNTNEERIKEQIKNYTDQHRVLMIEYKGKAIGEMNYEFSDDRCEIGIKICDASYQEKGLGRVILTLFIKELFKMGAKTIFLTTNLNNKRAQHVYEKLGFKKIRVDYDSWTNQLGEKQSIVYYELKENELISFK</sequence>
<dbReference type="SUPFAM" id="SSF55729">
    <property type="entry name" value="Acyl-CoA N-acyltransferases (Nat)"/>
    <property type="match status" value="1"/>
</dbReference>
<protein>
    <submittedName>
        <fullName evidence="2">GNAT family N-acetyltransferase</fullName>
    </submittedName>
</protein>
<dbReference type="Gene3D" id="3.40.630.30">
    <property type="match status" value="1"/>
</dbReference>
<evidence type="ECO:0000259" key="1">
    <source>
        <dbReference type="PROSITE" id="PS51186"/>
    </source>
</evidence>
<gene>
    <name evidence="2" type="ORF">M1R53_06955</name>
</gene>
<dbReference type="AlphaFoldDB" id="A0A9E7IWM8"/>
<dbReference type="RefSeq" id="WP_249242506.1">
    <property type="nucleotide sequence ID" value="NZ_CP096649.1"/>
</dbReference>
<dbReference type="Pfam" id="PF13302">
    <property type="entry name" value="Acetyltransf_3"/>
    <property type="match status" value="1"/>
</dbReference>
<name>A0A9E7IWM8_9FIRM</name>
<dbReference type="InterPro" id="IPR016181">
    <property type="entry name" value="Acyl_CoA_acyltransferase"/>
</dbReference>
<dbReference type="Proteomes" id="UP000831151">
    <property type="component" value="Chromosome"/>
</dbReference>
<organism evidence="2 3">
    <name type="scientific">Fenollaria massiliensis</name>
    <dbReference type="NCBI Taxonomy" id="938288"/>
    <lineage>
        <taxon>Bacteria</taxon>
        <taxon>Bacillati</taxon>
        <taxon>Bacillota</taxon>
        <taxon>Clostridia</taxon>
        <taxon>Eubacteriales</taxon>
        <taxon>Fenollaria</taxon>
    </lineage>
</organism>
<dbReference type="GO" id="GO:0016747">
    <property type="term" value="F:acyltransferase activity, transferring groups other than amino-acyl groups"/>
    <property type="evidence" value="ECO:0007669"/>
    <property type="project" value="InterPro"/>
</dbReference>
<dbReference type="KEGG" id="fms:M1R53_06955"/>
<dbReference type="PANTHER" id="PTHR43415">
    <property type="entry name" value="SPERMIDINE N(1)-ACETYLTRANSFERASE"/>
    <property type="match status" value="1"/>
</dbReference>
<dbReference type="InterPro" id="IPR000182">
    <property type="entry name" value="GNAT_dom"/>
</dbReference>
<reference evidence="2" key="1">
    <citation type="submission" date="2022-04" db="EMBL/GenBank/DDBJ databases">
        <title>Complete genome sequences of Ezakiella coagulans and Fenollaria massiliensis.</title>
        <authorList>
            <person name="France M.T."/>
            <person name="Clifford J."/>
            <person name="Narina S."/>
            <person name="Rutt L."/>
            <person name="Ravel J."/>
        </authorList>
    </citation>
    <scope>NUCLEOTIDE SEQUENCE</scope>
    <source>
        <strain evidence="2">C0061C2</strain>
    </source>
</reference>
<dbReference type="EMBL" id="CP096649">
    <property type="protein sequence ID" value="UQK58975.1"/>
    <property type="molecule type" value="Genomic_DNA"/>
</dbReference>
<dbReference type="CDD" id="cd04301">
    <property type="entry name" value="NAT_SF"/>
    <property type="match status" value="1"/>
</dbReference>